<dbReference type="Gene3D" id="1.10.540.10">
    <property type="entry name" value="Acyl-CoA dehydrogenase/oxidase, N-terminal domain"/>
    <property type="match status" value="1"/>
</dbReference>
<dbReference type="SUPFAM" id="SSF56645">
    <property type="entry name" value="Acyl-CoA dehydrogenase NM domain-like"/>
    <property type="match status" value="1"/>
</dbReference>
<feature type="domain" description="Acyl-CoA dehydrogenase C-terminal bacterial-type" evidence="16">
    <location>
        <begin position="486"/>
        <end position="742"/>
    </location>
</feature>
<dbReference type="FunFam" id="1.20.140.10:FF:000009">
    <property type="entry name" value="Acyl-CoA dehydrogenase"/>
    <property type="match status" value="1"/>
</dbReference>
<dbReference type="InterPro" id="IPR009100">
    <property type="entry name" value="AcylCoA_DH/oxidase_NM_dom_sf"/>
</dbReference>
<dbReference type="FunFam" id="1.10.540.10:FF:000004">
    <property type="entry name" value="Acyl-CoA dehydrogenase"/>
    <property type="match status" value="1"/>
</dbReference>
<dbReference type="Proteomes" id="UP000284702">
    <property type="component" value="Unassembled WGS sequence"/>
</dbReference>
<dbReference type="PANTHER" id="PTHR48083">
    <property type="entry name" value="MEDIUM-CHAIN SPECIFIC ACYL-COA DEHYDROGENASE, MITOCHONDRIAL-RELATED"/>
    <property type="match status" value="1"/>
</dbReference>
<evidence type="ECO:0000259" key="13">
    <source>
        <dbReference type="Pfam" id="PF00441"/>
    </source>
</evidence>
<evidence type="ECO:0000256" key="3">
    <source>
        <dbReference type="ARBA" id="ARBA00009347"/>
    </source>
</evidence>
<dbReference type="InterPro" id="IPR037069">
    <property type="entry name" value="AcylCoA_DH/ox_N_sf"/>
</dbReference>
<evidence type="ECO:0000256" key="9">
    <source>
        <dbReference type="ARBA" id="ARBA00023002"/>
    </source>
</evidence>
<dbReference type="Pfam" id="PF02771">
    <property type="entry name" value="Acyl-CoA_dh_N"/>
    <property type="match status" value="1"/>
</dbReference>
<comment type="pathway">
    <text evidence="2">Lipid metabolism; fatty acid beta-oxidation.</text>
</comment>
<dbReference type="InterPro" id="IPR013786">
    <property type="entry name" value="AcylCoA_DH/ox_N"/>
</dbReference>
<comment type="cofactor">
    <cofactor evidence="1">
        <name>FAD</name>
        <dbReference type="ChEBI" id="CHEBI:57692"/>
    </cofactor>
</comment>
<keyword evidence="18" id="KW-1185">Reference proteome</keyword>
<dbReference type="InterPro" id="IPR050741">
    <property type="entry name" value="Acyl-CoA_dehydrogenase"/>
</dbReference>
<feature type="domain" description="Acyl-CoA dehydrogenase/oxidase C-terminal" evidence="13">
    <location>
        <begin position="333"/>
        <end position="479"/>
    </location>
</feature>
<feature type="domain" description="Acyl-CoA oxidase/dehydrogenase middle" evidence="14">
    <location>
        <begin position="203"/>
        <end position="297"/>
    </location>
</feature>
<dbReference type="Gene3D" id="2.40.110.10">
    <property type="entry name" value="Butyryl-CoA Dehydrogenase, subunit A, domain 2"/>
    <property type="match status" value="1"/>
</dbReference>
<feature type="compositionally biased region" description="Low complexity" evidence="12">
    <location>
        <begin position="840"/>
        <end position="859"/>
    </location>
</feature>
<evidence type="ECO:0000256" key="5">
    <source>
        <dbReference type="ARBA" id="ARBA00012040"/>
    </source>
</evidence>
<name>A0A3R7Y2F2_APHAT</name>
<dbReference type="Pfam" id="PF00441">
    <property type="entry name" value="Acyl-CoA_dh_1"/>
    <property type="match status" value="1"/>
</dbReference>
<evidence type="ECO:0000313" key="18">
    <source>
        <dbReference type="Proteomes" id="UP000284702"/>
    </source>
</evidence>
<dbReference type="Pfam" id="PF02770">
    <property type="entry name" value="Acyl-CoA_dh_M"/>
    <property type="match status" value="1"/>
</dbReference>
<evidence type="ECO:0000256" key="11">
    <source>
        <dbReference type="ARBA" id="ARBA00049247"/>
    </source>
</evidence>
<dbReference type="PANTHER" id="PTHR48083:SF2">
    <property type="entry name" value="MEDIUM-CHAIN SPECIFIC ACYL-COA DEHYDROGENASE, MITOCHONDRIAL"/>
    <property type="match status" value="1"/>
</dbReference>
<evidence type="ECO:0000256" key="8">
    <source>
        <dbReference type="ARBA" id="ARBA00022827"/>
    </source>
</evidence>
<evidence type="ECO:0000256" key="12">
    <source>
        <dbReference type="SAM" id="MobiDB-lite"/>
    </source>
</evidence>
<dbReference type="EC" id="1.3.8.8" evidence="5"/>
<dbReference type="InterPro" id="IPR046373">
    <property type="entry name" value="Acyl-CoA_Oxase/DH_mid-dom_sf"/>
</dbReference>
<comment type="caution">
    <text evidence="17">The sequence shown here is derived from an EMBL/GenBank/DDBJ whole genome shotgun (WGS) entry which is preliminary data.</text>
</comment>
<dbReference type="SUPFAM" id="SSF47203">
    <property type="entry name" value="Acyl-CoA dehydrogenase C-terminal domain-like"/>
    <property type="match status" value="1"/>
</dbReference>
<feature type="domain" description="Acyl-CoA dehydrogenase/oxidase N-terminal" evidence="15">
    <location>
        <begin position="93"/>
        <end position="199"/>
    </location>
</feature>
<dbReference type="GO" id="GO:0005739">
    <property type="term" value="C:mitochondrion"/>
    <property type="evidence" value="ECO:0007669"/>
    <property type="project" value="TreeGrafter"/>
</dbReference>
<sequence length="1442" mass="156771">MLAASTKRAAARHAAPFVTSRIMLTPMTSMQQTRTIYGGLYKMAKKMMPRMSKTEKAALDSGTVGFDRDIFSGSPKLSALDKYSAKLTPEEQSFMDNEVNELCEMLNDYDIFHKQDLPLAAWKFIKEKGFLGMIIPKQYGGKQFTAHGHSQVITKLNTRSTTAGVTVCVPNSLGPAELLLRYGTDEQKNHFLPALATGKHLPCFGLTGPTSGSDAANMKDTGVVEVQEGVLGIRATFSKRYITLAPVATCVGLAIDVKDPENLLQGLGHEGITVALLERNHPGLEMGRRHDTLSVPFMVFTPHLAPYVNGPVTGTDVFIPMDKIIGGQTRVGYGWNMLMDCLAEGRSISLPGGGVAGAKVSAVAVGGYARIRKQFKVPVATMEGVQEHLAAIGNHAFITMAGQFLVNGMINQHEQPAVISGVCKQQITARGRDAVVQAMDVLGGAGICRGPNNFLANTYMSLPVAITVEGANTLTRSLIIYGQGLTRAHPHLYPLIQSLQHGDDVKSFKIHANALVWHGVTNTVHSLTRAVGYGPIRSKGDLVGHYESQLSRLAANFAITTDLALVLGGKLKFKEMISGRFADAFSSLYLGYASLWFYKQHHDTTDGLDVVFDYALTTLCYDAQEALIGISSNFPIPGIGPVMKGVAFPFGRAYAKPTDAQVAAVAELVSSDSGVRDLFATSMFISKDPTDRIAQIHHALPKAIQADKMLAAIRKDKRSATADEQKLIDQVEALRDAIIQVDAFDALGAEIGAPHEYKRPGLVNTSVDWEILEDNKLYVGGDLHSTSQTSIDGCAVDCRALPPCDRFVWTKKQGGTCYLKSFAKSTVPAHNGAVAGRLMSSAPPSSDAPTSLSPTSTSPIQDHQVGAHPLPTVAFHTMAHAMWATTAYPLELFTVNLTDGNPLFQSPLLDERGDNITPFHHVESVGECAQITSVFALVFFTYLPTSQLCIPLQSSPSNASTIRLRRAPPPSLATTNSSAARIPPTSTESAAVVPLSVLVMFEQATKAADSVDACDTAYDSLLFMMQDVLTAMVEDPTAKVVFVCVTAGDAGRADGWWEAREAGAVAALQFIARVTRTSGNDEADNGDDEVHEQQVQMDGYPVLQVTVGSPPSRLVQYFLRLSEAGWNDLLFEQDPKGSKTSPVLTRSQDDNNLTTAAMELHLQDVHAIVRAIIKTEAYGVADVSVGAQSWAVSPHDDDELDHELHMATGQFVANTVIQSVPLWQDCLNQRYYFGYQRWRHSETMTDPFRMYQRHMWMVMSKVVQDEYPLGTLKWAATIKLTPEVLQKLQAGSVSIRFAAEKTETSVLRVDGESFELLSFQEDRSVSHLCTLKREQPSSSAGGGEGYAFHETGRIAKKLLVQRMLDGTEKDRLKDRHAQCVVDSKARSSILLDDKPATGSKTKARLKRQVIYLDPSSLKSTVSALSTSTRKRCIYSFITSVVN</sequence>
<comment type="catalytic activity">
    <reaction evidence="11">
        <text>a long-chain 2,3-saturated fatty acyl-CoA + oxidized [electron-transfer flavoprotein] + H(+) = a long-chain (2E)-enoyl-CoA + reduced [electron-transfer flavoprotein]</text>
        <dbReference type="Rhea" id="RHEA:17721"/>
        <dbReference type="Rhea" id="RHEA-COMP:10685"/>
        <dbReference type="Rhea" id="RHEA-COMP:10686"/>
        <dbReference type="ChEBI" id="CHEBI:15378"/>
        <dbReference type="ChEBI" id="CHEBI:57692"/>
        <dbReference type="ChEBI" id="CHEBI:58307"/>
        <dbReference type="ChEBI" id="CHEBI:83721"/>
        <dbReference type="ChEBI" id="CHEBI:83727"/>
        <dbReference type="EC" id="1.3.8.8"/>
    </reaction>
</comment>
<keyword evidence="7" id="KW-0285">Flavoprotein</keyword>
<keyword evidence="8" id="KW-0274">FAD</keyword>
<dbReference type="Gene3D" id="3.50.4.10">
    <property type="entry name" value="Hepatocyte Growth Factor"/>
    <property type="match status" value="1"/>
</dbReference>
<evidence type="ECO:0000256" key="10">
    <source>
        <dbReference type="ARBA" id="ARBA00047882"/>
    </source>
</evidence>
<dbReference type="VEuPathDB" id="FungiDB:H257_12408"/>
<evidence type="ECO:0000259" key="15">
    <source>
        <dbReference type="Pfam" id="PF02771"/>
    </source>
</evidence>
<evidence type="ECO:0000256" key="2">
    <source>
        <dbReference type="ARBA" id="ARBA00005005"/>
    </source>
</evidence>
<proteinExistence type="inferred from homology"/>
<dbReference type="InterPro" id="IPR015396">
    <property type="entry name" value="FadE_C"/>
</dbReference>
<dbReference type="Gene3D" id="1.20.140.10">
    <property type="entry name" value="Butyryl-CoA Dehydrogenase, subunit A, domain 3"/>
    <property type="match status" value="1"/>
</dbReference>
<gene>
    <name evidence="17" type="ORF">B5M09_001952</name>
</gene>
<reference evidence="17" key="1">
    <citation type="submission" date="2018-07" db="EMBL/GenBank/DDBJ databases">
        <title>Annotation of Aphanomyces astaci genome assembly.</title>
        <authorList>
            <person name="Studholme D.J."/>
        </authorList>
    </citation>
    <scope>NUCLEOTIDE SEQUENCE [LARGE SCALE GENOMIC DNA]</scope>
    <source>
        <strain evidence="17">Pc</strain>
    </source>
</reference>
<dbReference type="VEuPathDB" id="FungiDB:H257_12410"/>
<dbReference type="NCBIfam" id="NF007000">
    <property type="entry name" value="PRK09463.1"/>
    <property type="match status" value="1"/>
</dbReference>
<evidence type="ECO:0000313" key="17">
    <source>
        <dbReference type="EMBL" id="RQM19594.1"/>
    </source>
</evidence>
<dbReference type="InterPro" id="IPR006091">
    <property type="entry name" value="Acyl-CoA_Oxase/DH_mid-dom"/>
</dbReference>
<dbReference type="InterPro" id="IPR009075">
    <property type="entry name" value="AcylCo_DH/oxidase_C"/>
</dbReference>
<dbReference type="UniPathway" id="UPA00659"/>
<dbReference type="EMBL" id="MZMZ02004245">
    <property type="protein sequence ID" value="RQM19594.1"/>
    <property type="molecule type" value="Genomic_DNA"/>
</dbReference>
<dbReference type="EC" id="1.3.8.7" evidence="4"/>
<dbReference type="NCBIfam" id="NF009586">
    <property type="entry name" value="PRK13026.1"/>
    <property type="match status" value="1"/>
</dbReference>
<accession>A0A3R7Y2F2</accession>
<dbReference type="InterPro" id="IPR036250">
    <property type="entry name" value="AcylCo_DH-like_C"/>
</dbReference>
<evidence type="ECO:0000259" key="16">
    <source>
        <dbReference type="Pfam" id="PF09317"/>
    </source>
</evidence>
<feature type="region of interest" description="Disordered" evidence="12">
    <location>
        <begin position="836"/>
        <end position="863"/>
    </location>
</feature>
<keyword evidence="9" id="KW-0560">Oxidoreductase</keyword>
<comment type="similarity">
    <text evidence="3">Belongs to the acyl-CoA dehydrogenase family.</text>
</comment>
<dbReference type="GO" id="GO:0070991">
    <property type="term" value="F:medium-chain fatty acyl-CoA dehydrogenase activity"/>
    <property type="evidence" value="ECO:0007669"/>
    <property type="project" value="UniProtKB-EC"/>
</dbReference>
<dbReference type="GO" id="GO:0004466">
    <property type="term" value="F:long-chain fatty acyl-CoA dehydrogenase activity"/>
    <property type="evidence" value="ECO:0007669"/>
    <property type="project" value="UniProtKB-EC"/>
</dbReference>
<protein>
    <recommendedName>
        <fullName evidence="6">Acyl-coenzyme A dehydrogenase</fullName>
        <ecNumber evidence="4">1.3.8.7</ecNumber>
        <ecNumber evidence="5">1.3.8.8</ecNumber>
    </recommendedName>
</protein>
<organism evidence="17 18">
    <name type="scientific">Aphanomyces astaci</name>
    <name type="common">Crayfish plague agent</name>
    <dbReference type="NCBI Taxonomy" id="112090"/>
    <lineage>
        <taxon>Eukaryota</taxon>
        <taxon>Sar</taxon>
        <taxon>Stramenopiles</taxon>
        <taxon>Oomycota</taxon>
        <taxon>Saprolegniomycetes</taxon>
        <taxon>Saprolegniales</taxon>
        <taxon>Verrucalvaceae</taxon>
        <taxon>Aphanomyces</taxon>
    </lineage>
</organism>
<evidence type="ECO:0000256" key="6">
    <source>
        <dbReference type="ARBA" id="ARBA00020144"/>
    </source>
</evidence>
<dbReference type="GO" id="GO:0050660">
    <property type="term" value="F:flavin adenine dinucleotide binding"/>
    <property type="evidence" value="ECO:0007669"/>
    <property type="project" value="InterPro"/>
</dbReference>
<evidence type="ECO:0000256" key="7">
    <source>
        <dbReference type="ARBA" id="ARBA00022630"/>
    </source>
</evidence>
<dbReference type="GO" id="GO:0033539">
    <property type="term" value="P:fatty acid beta-oxidation using acyl-CoA dehydrogenase"/>
    <property type="evidence" value="ECO:0007669"/>
    <property type="project" value="InterPro"/>
</dbReference>
<evidence type="ECO:0000256" key="4">
    <source>
        <dbReference type="ARBA" id="ARBA00012033"/>
    </source>
</evidence>
<dbReference type="GO" id="GO:0051793">
    <property type="term" value="P:medium-chain fatty acid catabolic process"/>
    <property type="evidence" value="ECO:0007669"/>
    <property type="project" value="TreeGrafter"/>
</dbReference>
<dbReference type="Pfam" id="PF09317">
    <property type="entry name" value="ACDH_C"/>
    <property type="match status" value="1"/>
</dbReference>
<evidence type="ECO:0000256" key="1">
    <source>
        <dbReference type="ARBA" id="ARBA00001974"/>
    </source>
</evidence>
<comment type="catalytic activity">
    <reaction evidence="10">
        <text>a medium-chain 2,3-saturated fatty acyl-CoA + oxidized [electron-transfer flavoprotein] + H(+) = a medium-chain (2E)-enoyl-CoA + reduced [electron-transfer flavoprotein]</text>
        <dbReference type="Rhea" id="RHEA:14477"/>
        <dbReference type="Rhea" id="RHEA-COMP:10685"/>
        <dbReference type="Rhea" id="RHEA-COMP:10686"/>
        <dbReference type="ChEBI" id="CHEBI:15378"/>
        <dbReference type="ChEBI" id="CHEBI:57692"/>
        <dbReference type="ChEBI" id="CHEBI:58307"/>
        <dbReference type="ChEBI" id="CHEBI:83723"/>
        <dbReference type="ChEBI" id="CHEBI:83726"/>
        <dbReference type="EC" id="1.3.8.7"/>
    </reaction>
</comment>
<evidence type="ECO:0000259" key="14">
    <source>
        <dbReference type="Pfam" id="PF02770"/>
    </source>
</evidence>